<dbReference type="OrthoDB" id="3991133at2759"/>
<evidence type="ECO:0000313" key="1">
    <source>
        <dbReference type="EMBL" id="CDO94136.1"/>
    </source>
</evidence>
<reference evidence="1 2" key="1">
    <citation type="submission" date="2014-03" db="EMBL/GenBank/DDBJ databases">
        <title>The genome of Kluyveromyces dobzhanskii.</title>
        <authorList>
            <person name="Nystedt B."/>
            <person name="Astrom S."/>
        </authorList>
    </citation>
    <scope>NUCLEOTIDE SEQUENCE [LARGE SCALE GENOMIC DNA]</scope>
    <source>
        <strain evidence="1 2">CBS 2104</strain>
    </source>
</reference>
<organism evidence="1 2">
    <name type="scientific">Kluyveromyces dobzhanskii CBS 2104</name>
    <dbReference type="NCBI Taxonomy" id="1427455"/>
    <lineage>
        <taxon>Eukaryota</taxon>
        <taxon>Fungi</taxon>
        <taxon>Dikarya</taxon>
        <taxon>Ascomycota</taxon>
        <taxon>Saccharomycotina</taxon>
        <taxon>Saccharomycetes</taxon>
        <taxon>Saccharomycetales</taxon>
        <taxon>Saccharomycetaceae</taxon>
        <taxon>Kluyveromyces</taxon>
    </lineage>
</organism>
<comment type="caution">
    <text evidence="1">The sequence shown here is derived from an EMBL/GenBank/DDBJ whole genome shotgun (WGS) entry which is preliminary data.</text>
</comment>
<proteinExistence type="predicted"/>
<protein>
    <submittedName>
        <fullName evidence="1">WGS project CCBQ000000000 data, contig 00223</fullName>
    </submittedName>
</protein>
<name>A0A0A8L7B4_9SACH</name>
<accession>A0A0A8L7B4</accession>
<dbReference type="Proteomes" id="UP000031516">
    <property type="component" value="Unassembled WGS sequence"/>
</dbReference>
<dbReference type="EMBL" id="CCBQ010000036">
    <property type="protein sequence ID" value="CDO94136.1"/>
    <property type="molecule type" value="Genomic_DNA"/>
</dbReference>
<keyword evidence="2" id="KW-1185">Reference proteome</keyword>
<gene>
    <name evidence="1" type="ORF">KLDO_g2416B</name>
</gene>
<dbReference type="AlphaFoldDB" id="A0A0A8L7B4"/>
<evidence type="ECO:0000313" key="2">
    <source>
        <dbReference type="Proteomes" id="UP000031516"/>
    </source>
</evidence>
<sequence length="188" mass="22628">MVLIESKRAAITSSKIFINASHNFYISQEQVQTLGDKEFLSASYRRFFRMKQFVSKRQMVKDSYATYLRYKFKIEDYELKRKKVLPDCHSSATDFRTAVRNSLQFMIRAFSFGDEYTAEMVTDSYKCKKILKNLLTVDYHRNRLINRSSKMYAYYRRDFKFLSDDRNYGLRQYEENLMRLNESLGTRL</sequence>